<dbReference type="PANTHER" id="PTHR40114:SF1">
    <property type="entry name" value="SLR0698 PROTEIN"/>
    <property type="match status" value="1"/>
</dbReference>
<dbReference type="InterPro" id="IPR012042">
    <property type="entry name" value="NeuTTM/CthTTM-like"/>
</dbReference>
<dbReference type="Gene3D" id="2.40.320.10">
    <property type="entry name" value="Hypothetical Protein Pfu-838710-001"/>
    <property type="match status" value="1"/>
</dbReference>
<keyword evidence="3" id="KW-1185">Reference proteome</keyword>
<dbReference type="PIRSF" id="PIRSF016487">
    <property type="entry name" value="CYTH_UCP016487"/>
    <property type="match status" value="1"/>
</dbReference>
<protein>
    <submittedName>
        <fullName evidence="2">CYTH domain-containing protein</fullName>
    </submittedName>
</protein>
<dbReference type="SUPFAM" id="SSF55154">
    <property type="entry name" value="CYTH-like phosphatases"/>
    <property type="match status" value="1"/>
</dbReference>
<dbReference type="InterPro" id="IPR023577">
    <property type="entry name" value="CYTH_domain"/>
</dbReference>
<feature type="domain" description="CYTH" evidence="1">
    <location>
        <begin position="1"/>
        <end position="149"/>
    </location>
</feature>
<comment type="caution">
    <text evidence="2">The sequence shown here is derived from an EMBL/GenBank/DDBJ whole genome shotgun (WGS) entry which is preliminary data.</text>
</comment>
<dbReference type="SMART" id="SM01118">
    <property type="entry name" value="CYTH"/>
    <property type="match status" value="1"/>
</dbReference>
<evidence type="ECO:0000313" key="2">
    <source>
        <dbReference type="EMBL" id="SNR58017.1"/>
    </source>
</evidence>
<evidence type="ECO:0000313" key="3">
    <source>
        <dbReference type="Proteomes" id="UP000198337"/>
    </source>
</evidence>
<dbReference type="Proteomes" id="UP000198337">
    <property type="component" value="Unassembled WGS sequence"/>
</dbReference>
<gene>
    <name evidence="2" type="ORF">SAMN04488009_2599</name>
</gene>
<organism evidence="2 3">
    <name type="scientific">Maribacter sedimenticola</name>
    <dbReference type="NCBI Taxonomy" id="228956"/>
    <lineage>
        <taxon>Bacteria</taxon>
        <taxon>Pseudomonadati</taxon>
        <taxon>Bacteroidota</taxon>
        <taxon>Flavobacteriia</taxon>
        <taxon>Flavobacteriales</taxon>
        <taxon>Flavobacteriaceae</taxon>
        <taxon>Maribacter</taxon>
    </lineage>
</organism>
<proteinExistence type="predicted"/>
<dbReference type="InterPro" id="IPR033469">
    <property type="entry name" value="CYTH-like_dom_sf"/>
</dbReference>
<dbReference type="EMBL" id="FZNV01000003">
    <property type="protein sequence ID" value="SNR58017.1"/>
    <property type="molecule type" value="Genomic_DNA"/>
</dbReference>
<accession>A0ABY1SJ19</accession>
<dbReference type="PANTHER" id="PTHR40114">
    <property type="entry name" value="SLR0698 PROTEIN"/>
    <property type="match status" value="1"/>
</dbReference>
<reference evidence="2 3" key="1">
    <citation type="submission" date="2017-06" db="EMBL/GenBank/DDBJ databases">
        <authorList>
            <person name="Varghese N."/>
            <person name="Submissions S."/>
        </authorList>
    </citation>
    <scope>NUCLEOTIDE SEQUENCE [LARGE SCALE GENOMIC DNA]</scope>
    <source>
        <strain evidence="2 3">DSM 19840</strain>
    </source>
</reference>
<name>A0ABY1SJ19_9FLAO</name>
<sequence>MIEIERKFLVRSEDYKSEARSKTRIVQGFLNTDPNRTVRIRIKGDLGFITVKGKSNASGTSRFEWEKEISVVDAEELLKLCEKGVLEKCRYDVPLGKHIYEVDEFFGDNEGLTIAEVELESENESFKKPSWLGEEVTGIIKYYNSQLSKNPFKKWH</sequence>
<dbReference type="Pfam" id="PF01928">
    <property type="entry name" value="CYTH"/>
    <property type="match status" value="1"/>
</dbReference>
<dbReference type="RefSeq" id="WP_089261027.1">
    <property type="nucleotide sequence ID" value="NZ_FZNV01000003.1"/>
</dbReference>
<dbReference type="PROSITE" id="PS51707">
    <property type="entry name" value="CYTH"/>
    <property type="match status" value="1"/>
</dbReference>
<dbReference type="CDD" id="cd07891">
    <property type="entry name" value="CYTH-like_CthTTM-like_1"/>
    <property type="match status" value="1"/>
</dbReference>
<evidence type="ECO:0000259" key="1">
    <source>
        <dbReference type="PROSITE" id="PS51707"/>
    </source>
</evidence>